<gene>
    <name evidence="1" type="ORF">GCM10011609_07780</name>
</gene>
<name>A0ABQ2HCV7_9PSEU</name>
<proteinExistence type="predicted"/>
<reference evidence="2" key="1">
    <citation type="journal article" date="2019" name="Int. J. Syst. Evol. Microbiol.">
        <title>The Global Catalogue of Microorganisms (GCM) 10K type strain sequencing project: providing services to taxonomists for standard genome sequencing and annotation.</title>
        <authorList>
            <consortium name="The Broad Institute Genomics Platform"/>
            <consortium name="The Broad Institute Genome Sequencing Center for Infectious Disease"/>
            <person name="Wu L."/>
            <person name="Ma J."/>
        </authorList>
    </citation>
    <scope>NUCLEOTIDE SEQUENCE [LARGE SCALE GENOMIC DNA]</scope>
    <source>
        <strain evidence="2">CGMCC 4.7319</strain>
    </source>
</reference>
<sequence>MSTSAAAIAHSHQSECSVRRVFVSRLDTRFGPPFSSLHPVPAYGFTVGGMEEAVDWVPRACTLPTAEKPFRVAEFDELLDGAARHRPQRTRLVLELEPRPEVAARAANLAVRETGCCSFFTFELTATGDGLSLAISVPAAHAEVLDALAAR</sequence>
<keyword evidence="2" id="KW-1185">Reference proteome</keyword>
<evidence type="ECO:0000313" key="2">
    <source>
        <dbReference type="Proteomes" id="UP000597656"/>
    </source>
</evidence>
<organism evidence="1 2">
    <name type="scientific">Lentzea pudingi</name>
    <dbReference type="NCBI Taxonomy" id="1789439"/>
    <lineage>
        <taxon>Bacteria</taxon>
        <taxon>Bacillati</taxon>
        <taxon>Actinomycetota</taxon>
        <taxon>Actinomycetes</taxon>
        <taxon>Pseudonocardiales</taxon>
        <taxon>Pseudonocardiaceae</taxon>
        <taxon>Lentzea</taxon>
    </lineage>
</organism>
<accession>A0ABQ2HCV7</accession>
<evidence type="ECO:0000313" key="1">
    <source>
        <dbReference type="EMBL" id="GGM74386.1"/>
    </source>
</evidence>
<evidence type="ECO:0008006" key="3">
    <source>
        <dbReference type="Google" id="ProtNLM"/>
    </source>
</evidence>
<protein>
    <recommendedName>
        <fullName evidence="3">Arsenate reductase</fullName>
    </recommendedName>
</protein>
<dbReference type="EMBL" id="BMNC01000001">
    <property type="protein sequence ID" value="GGM74386.1"/>
    <property type="molecule type" value="Genomic_DNA"/>
</dbReference>
<comment type="caution">
    <text evidence="1">The sequence shown here is derived from an EMBL/GenBank/DDBJ whole genome shotgun (WGS) entry which is preliminary data.</text>
</comment>
<dbReference type="Proteomes" id="UP000597656">
    <property type="component" value="Unassembled WGS sequence"/>
</dbReference>